<keyword evidence="2" id="KW-0694">RNA-binding</keyword>
<feature type="compositionally biased region" description="Gly residues" evidence="3">
    <location>
        <begin position="354"/>
        <end position="385"/>
    </location>
</feature>
<comment type="caution">
    <text evidence="5">The sequence shown here is derived from an EMBL/GenBank/DDBJ whole genome shotgun (WGS) entry which is preliminary data.</text>
</comment>
<dbReference type="AlphaFoldDB" id="A0AAD5K904"/>
<feature type="compositionally biased region" description="Basic and acidic residues" evidence="3">
    <location>
        <begin position="80"/>
        <end position="93"/>
    </location>
</feature>
<dbReference type="InterPro" id="IPR004087">
    <property type="entry name" value="KH_dom"/>
</dbReference>
<dbReference type="Pfam" id="PF00013">
    <property type="entry name" value="KH_1"/>
    <property type="match status" value="3"/>
</dbReference>
<dbReference type="Proteomes" id="UP001209540">
    <property type="component" value="Unassembled WGS sequence"/>
</dbReference>
<organism evidence="5 6">
    <name type="scientific">Phascolomyces articulosus</name>
    <dbReference type="NCBI Taxonomy" id="60185"/>
    <lineage>
        <taxon>Eukaryota</taxon>
        <taxon>Fungi</taxon>
        <taxon>Fungi incertae sedis</taxon>
        <taxon>Mucoromycota</taxon>
        <taxon>Mucoromycotina</taxon>
        <taxon>Mucoromycetes</taxon>
        <taxon>Mucorales</taxon>
        <taxon>Lichtheimiaceae</taxon>
        <taxon>Phascolomyces</taxon>
    </lineage>
</organism>
<feature type="region of interest" description="Disordered" evidence="3">
    <location>
        <begin position="325"/>
        <end position="423"/>
    </location>
</feature>
<reference evidence="5" key="1">
    <citation type="journal article" date="2022" name="IScience">
        <title>Evolution of zygomycete secretomes and the origins of terrestrial fungal ecologies.</title>
        <authorList>
            <person name="Chang Y."/>
            <person name="Wang Y."/>
            <person name="Mondo S."/>
            <person name="Ahrendt S."/>
            <person name="Andreopoulos W."/>
            <person name="Barry K."/>
            <person name="Beard J."/>
            <person name="Benny G.L."/>
            <person name="Blankenship S."/>
            <person name="Bonito G."/>
            <person name="Cuomo C."/>
            <person name="Desiro A."/>
            <person name="Gervers K.A."/>
            <person name="Hundley H."/>
            <person name="Kuo A."/>
            <person name="LaButti K."/>
            <person name="Lang B.F."/>
            <person name="Lipzen A."/>
            <person name="O'Donnell K."/>
            <person name="Pangilinan J."/>
            <person name="Reynolds N."/>
            <person name="Sandor L."/>
            <person name="Smith M.E."/>
            <person name="Tsang A."/>
            <person name="Grigoriev I.V."/>
            <person name="Stajich J.E."/>
            <person name="Spatafora J.W."/>
        </authorList>
    </citation>
    <scope>NUCLEOTIDE SEQUENCE</scope>
    <source>
        <strain evidence="5">RSA 2281</strain>
    </source>
</reference>
<keyword evidence="1" id="KW-0677">Repeat</keyword>
<feature type="region of interest" description="Disordered" evidence="3">
    <location>
        <begin position="208"/>
        <end position="252"/>
    </location>
</feature>
<dbReference type="PROSITE" id="PS50084">
    <property type="entry name" value="KH_TYPE_1"/>
    <property type="match status" value="3"/>
</dbReference>
<dbReference type="Gene3D" id="3.30.1370.10">
    <property type="entry name" value="K Homology domain, type 1"/>
    <property type="match status" value="3"/>
</dbReference>
<feature type="region of interest" description="Disordered" evidence="3">
    <location>
        <begin position="1"/>
        <end position="124"/>
    </location>
</feature>
<feature type="domain" description="K Homology" evidence="4">
    <location>
        <begin position="247"/>
        <end position="320"/>
    </location>
</feature>
<sequence length="474" mass="51026">MNNQQQPGNYSAMPPPPSLTGNNAPVNFNDALSKARAIAEKLKSQNPTGPTPTPPAAGMKRNYREDSYEEEYEPQSSSYRDGDYYDDQRDAKRGMYNRYESTSSRPRYGLGSEERKSSMGGGGYGAYGTNTGAGNEGHIQDECSVPNHMVGLVIGKGGDSLKKIERMSGAKVQIGPDMQEAERKVKLTGEEDQVKIARDMIQQIVDDGRANEANKYPGGASSRGGDGAPMSSYGPRGGNNYNNDNNQNEGTSMMVPAGKVGLIIGRGGENIRNLEGRSGAKITIVTDNHSDRTGGERCVNISGDTSAVQQAKSLIDEIITDEAHNSTSVAPSRDWNAYRQQHYQSHGDRREGGGDSYGGGGYGGRGGNNDGQDSYGGAGGGGYGRGRYNNDGRYNNNEGRYNNNDRYNNDDEEGEKESVQVPQNAVGFIIGRRGDTVRALQDQSGARIKVDPNGDPNAPERTISIFGKLKTRES</sequence>
<dbReference type="PANTHER" id="PTHR10288">
    <property type="entry name" value="KH DOMAIN CONTAINING RNA BINDING PROTEIN"/>
    <property type="match status" value="1"/>
</dbReference>
<reference evidence="5" key="2">
    <citation type="submission" date="2023-02" db="EMBL/GenBank/DDBJ databases">
        <authorList>
            <consortium name="DOE Joint Genome Institute"/>
            <person name="Mondo S.J."/>
            <person name="Chang Y."/>
            <person name="Wang Y."/>
            <person name="Ahrendt S."/>
            <person name="Andreopoulos W."/>
            <person name="Barry K."/>
            <person name="Beard J."/>
            <person name="Benny G.L."/>
            <person name="Blankenship S."/>
            <person name="Bonito G."/>
            <person name="Cuomo C."/>
            <person name="Desiro A."/>
            <person name="Gervers K.A."/>
            <person name="Hundley H."/>
            <person name="Kuo A."/>
            <person name="LaButti K."/>
            <person name="Lang B.F."/>
            <person name="Lipzen A."/>
            <person name="O'Donnell K."/>
            <person name="Pangilinan J."/>
            <person name="Reynolds N."/>
            <person name="Sandor L."/>
            <person name="Smith M.W."/>
            <person name="Tsang A."/>
            <person name="Grigoriev I.V."/>
            <person name="Stajich J.E."/>
            <person name="Spatafora J.W."/>
        </authorList>
    </citation>
    <scope>NUCLEOTIDE SEQUENCE</scope>
    <source>
        <strain evidence="5">RSA 2281</strain>
    </source>
</reference>
<feature type="region of interest" description="Disordered" evidence="3">
    <location>
        <begin position="443"/>
        <end position="474"/>
    </location>
</feature>
<keyword evidence="6" id="KW-1185">Reference proteome</keyword>
<feature type="compositionally biased region" description="Low complexity" evidence="3">
    <location>
        <begin position="239"/>
        <end position="248"/>
    </location>
</feature>
<evidence type="ECO:0000256" key="3">
    <source>
        <dbReference type="SAM" id="MobiDB-lite"/>
    </source>
</evidence>
<evidence type="ECO:0000259" key="4">
    <source>
        <dbReference type="SMART" id="SM00322"/>
    </source>
</evidence>
<feature type="domain" description="K Homology" evidence="4">
    <location>
        <begin position="137"/>
        <end position="206"/>
    </location>
</feature>
<dbReference type="EMBL" id="JAIXMP010000004">
    <property type="protein sequence ID" value="KAI9274829.1"/>
    <property type="molecule type" value="Genomic_DNA"/>
</dbReference>
<dbReference type="InterPro" id="IPR004088">
    <property type="entry name" value="KH_dom_type_1"/>
</dbReference>
<dbReference type="CDD" id="cd00105">
    <property type="entry name" value="KH-I"/>
    <property type="match status" value="1"/>
</dbReference>
<protein>
    <recommendedName>
        <fullName evidence="4">K Homology domain-containing protein</fullName>
    </recommendedName>
</protein>
<evidence type="ECO:0000313" key="6">
    <source>
        <dbReference type="Proteomes" id="UP001209540"/>
    </source>
</evidence>
<evidence type="ECO:0000256" key="2">
    <source>
        <dbReference type="PROSITE-ProRule" id="PRU00117"/>
    </source>
</evidence>
<feature type="domain" description="K Homology" evidence="4">
    <location>
        <begin position="413"/>
        <end position="471"/>
    </location>
</feature>
<gene>
    <name evidence="5" type="ORF">BDA99DRAFT_498696</name>
</gene>
<dbReference type="SMART" id="SM00322">
    <property type="entry name" value="KH"/>
    <property type="match status" value="3"/>
</dbReference>
<accession>A0AAD5K904</accession>
<dbReference type="InterPro" id="IPR036612">
    <property type="entry name" value="KH_dom_type_1_sf"/>
</dbReference>
<proteinExistence type="predicted"/>
<evidence type="ECO:0000313" key="5">
    <source>
        <dbReference type="EMBL" id="KAI9274829.1"/>
    </source>
</evidence>
<dbReference type="SUPFAM" id="SSF54791">
    <property type="entry name" value="Eukaryotic type KH-domain (KH-domain type I)"/>
    <property type="match status" value="3"/>
</dbReference>
<dbReference type="GO" id="GO:0003723">
    <property type="term" value="F:RNA binding"/>
    <property type="evidence" value="ECO:0007669"/>
    <property type="project" value="UniProtKB-UniRule"/>
</dbReference>
<feature type="compositionally biased region" description="Low complexity" evidence="3">
    <location>
        <begin position="386"/>
        <end position="406"/>
    </location>
</feature>
<evidence type="ECO:0000256" key="1">
    <source>
        <dbReference type="ARBA" id="ARBA00022737"/>
    </source>
</evidence>
<name>A0AAD5K904_9FUNG</name>